<evidence type="ECO:0000313" key="8">
    <source>
        <dbReference type="Proteomes" id="UP000736373"/>
    </source>
</evidence>
<feature type="transmembrane region" description="Helical" evidence="6">
    <location>
        <begin position="102"/>
        <end position="123"/>
    </location>
</feature>
<dbReference type="PANTHER" id="PTHR30482:SF17">
    <property type="entry name" value="ABC TRANSPORTER ATP-BINDING PROTEIN"/>
    <property type="match status" value="1"/>
</dbReference>
<keyword evidence="2" id="KW-1003">Cell membrane</keyword>
<dbReference type="RefSeq" id="WP_187636556.1">
    <property type="nucleotide sequence ID" value="NZ_VZQQ01000021.1"/>
</dbReference>
<feature type="transmembrane region" description="Helical" evidence="6">
    <location>
        <begin position="265"/>
        <end position="290"/>
    </location>
</feature>
<comment type="subcellular location">
    <subcellularLocation>
        <location evidence="1">Cell membrane</location>
        <topology evidence="1">Multi-pass membrane protein</topology>
    </subcellularLocation>
</comment>
<proteinExistence type="predicted"/>
<keyword evidence="5 6" id="KW-0472">Membrane</keyword>
<dbReference type="CDD" id="cd06581">
    <property type="entry name" value="TM_PBP1_LivM_like"/>
    <property type="match status" value="1"/>
</dbReference>
<dbReference type="EMBL" id="VZQQ01000021">
    <property type="protein sequence ID" value="MBC8749558.1"/>
    <property type="molecule type" value="Genomic_DNA"/>
</dbReference>
<feature type="transmembrane region" description="Helical" evidence="6">
    <location>
        <begin position="228"/>
        <end position="253"/>
    </location>
</feature>
<evidence type="ECO:0000256" key="2">
    <source>
        <dbReference type="ARBA" id="ARBA00022475"/>
    </source>
</evidence>
<name>A0ABR7PTH4_9BURK</name>
<keyword evidence="3 6" id="KW-0812">Transmembrane</keyword>
<feature type="transmembrane region" description="Helical" evidence="6">
    <location>
        <begin position="50"/>
        <end position="67"/>
    </location>
</feature>
<evidence type="ECO:0000313" key="7">
    <source>
        <dbReference type="EMBL" id="MBC8749558.1"/>
    </source>
</evidence>
<gene>
    <name evidence="7" type="ORF">F6X42_24150</name>
</gene>
<keyword evidence="4 6" id="KW-1133">Transmembrane helix</keyword>
<evidence type="ECO:0000256" key="3">
    <source>
        <dbReference type="ARBA" id="ARBA00022692"/>
    </source>
</evidence>
<keyword evidence="8" id="KW-1185">Reference proteome</keyword>
<feature type="transmembrane region" description="Helical" evidence="6">
    <location>
        <begin position="302"/>
        <end position="323"/>
    </location>
</feature>
<accession>A0ABR7PTH4</accession>
<organism evidence="7 8">
    <name type="scientific">Paraburkholderia podalyriae</name>
    <dbReference type="NCBI Taxonomy" id="1938811"/>
    <lineage>
        <taxon>Bacteria</taxon>
        <taxon>Pseudomonadati</taxon>
        <taxon>Pseudomonadota</taxon>
        <taxon>Betaproteobacteria</taxon>
        <taxon>Burkholderiales</taxon>
        <taxon>Burkholderiaceae</taxon>
        <taxon>Paraburkholderia</taxon>
    </lineage>
</organism>
<evidence type="ECO:0000256" key="6">
    <source>
        <dbReference type="SAM" id="Phobius"/>
    </source>
</evidence>
<dbReference type="InterPro" id="IPR001851">
    <property type="entry name" value="ABC_transp_permease"/>
</dbReference>
<evidence type="ECO:0000256" key="5">
    <source>
        <dbReference type="ARBA" id="ARBA00023136"/>
    </source>
</evidence>
<feature type="transmembrane region" description="Helical" evidence="6">
    <location>
        <begin position="26"/>
        <end position="44"/>
    </location>
</feature>
<comment type="caution">
    <text evidence="7">The sequence shown here is derived from an EMBL/GenBank/DDBJ whole genome shotgun (WGS) entry which is preliminary data.</text>
</comment>
<feature type="transmembrane region" description="Helical" evidence="6">
    <location>
        <begin position="179"/>
        <end position="198"/>
    </location>
</feature>
<dbReference type="Proteomes" id="UP000736373">
    <property type="component" value="Unassembled WGS sequence"/>
</dbReference>
<sequence>MKHAINTSGNTSNGPSIRHAFSHRRIGLFEALFVVAALATYVFADTYLALATSVLIMAVFALSLDLAQGYTGIETLGHAAFFGSGAYAAGLFAMHVGQDAFVGLAIGAVAGAVVGLVTGIAVLRVSGLTQIMLTLTCSTLLYELGNVAKAFTMGDDGLTGYTIAPLFGRLTFDIYGHTAYVYAFCVLVLVYLFARYLVNSPLGLTAQGIRDNPVRMALLGVRVGTRRLVMYTIAAAIAGIAGALSAQVNNIVALDTLGFTLSANVLVMVALGGPGRLYGAILGAAVFVVLSDRAAAIDPVNWLAALGVVLILVVRFAPDGLVARFATRRRERRPAAAAKEVA</sequence>
<dbReference type="InterPro" id="IPR043428">
    <property type="entry name" value="LivM-like"/>
</dbReference>
<evidence type="ECO:0000256" key="1">
    <source>
        <dbReference type="ARBA" id="ARBA00004651"/>
    </source>
</evidence>
<dbReference type="Pfam" id="PF02653">
    <property type="entry name" value="BPD_transp_2"/>
    <property type="match status" value="1"/>
</dbReference>
<evidence type="ECO:0000256" key="4">
    <source>
        <dbReference type="ARBA" id="ARBA00022989"/>
    </source>
</evidence>
<reference evidence="7 8" key="1">
    <citation type="submission" date="2019-09" db="EMBL/GenBank/DDBJ databases">
        <title>Paraburkholderia podalyriae sp. nov., A South African Podalyria-associated rhizobium.</title>
        <authorList>
            <person name="Mavima L."/>
            <person name="Beukes C.W."/>
            <person name="Palmer M."/>
            <person name="De Meyer S.E."/>
            <person name="James E.K."/>
            <person name="Maluk M."/>
            <person name="Avontuur J.R."/>
            <person name="Chan W.Y."/>
            <person name="Venter S.N."/>
            <person name="Steenkamp E.T."/>
        </authorList>
    </citation>
    <scope>NUCLEOTIDE SEQUENCE [LARGE SCALE GENOMIC DNA]</scope>
    <source>
        <strain evidence="7 8">WC7.3b</strain>
    </source>
</reference>
<dbReference type="PANTHER" id="PTHR30482">
    <property type="entry name" value="HIGH-AFFINITY BRANCHED-CHAIN AMINO ACID TRANSPORT SYSTEM PERMEASE"/>
    <property type="match status" value="1"/>
</dbReference>
<feature type="transmembrane region" description="Helical" evidence="6">
    <location>
        <begin position="79"/>
        <end position="96"/>
    </location>
</feature>
<protein>
    <submittedName>
        <fullName evidence="7">Branched-chain amino acid ABC transporter permease</fullName>
    </submittedName>
</protein>